<dbReference type="EMBL" id="JAWJZY010000002">
    <property type="protein sequence ID" value="MEE8658463.1"/>
    <property type="molecule type" value="Genomic_DNA"/>
</dbReference>
<evidence type="ECO:0000313" key="2">
    <source>
        <dbReference type="EMBL" id="MEE8658463.1"/>
    </source>
</evidence>
<dbReference type="Proteomes" id="UP001312908">
    <property type="component" value="Unassembled WGS sequence"/>
</dbReference>
<proteinExistence type="predicted"/>
<evidence type="ECO:0000256" key="1">
    <source>
        <dbReference type="SAM" id="MobiDB-lite"/>
    </source>
</evidence>
<organism evidence="2 3">
    <name type="scientific">Sorlinia euscelidii</name>
    <dbReference type="NCBI Taxonomy" id="3081148"/>
    <lineage>
        <taxon>Bacteria</taxon>
        <taxon>Pseudomonadati</taxon>
        <taxon>Pseudomonadota</taxon>
        <taxon>Alphaproteobacteria</taxon>
        <taxon>Acetobacterales</taxon>
        <taxon>Acetobacteraceae</taxon>
        <taxon>Sorlinia</taxon>
    </lineage>
</organism>
<reference evidence="2 3" key="1">
    <citation type="submission" date="2023-10" db="EMBL/GenBank/DDBJ databases">
        <title>Sorlinia euscelidii gen. nov., sp. nov., an acetic acid bacteria isolated from the gut of Euscelidius variegatus emitter.</title>
        <authorList>
            <person name="Michoud G."/>
            <person name="Marasco R."/>
            <person name="Seferji K."/>
            <person name="Gonella E."/>
            <person name="Garuglieri E."/>
            <person name="Alma A."/>
            <person name="Mapelli F."/>
            <person name="Borin S."/>
            <person name="Daffonchio D."/>
            <person name="Crotti E."/>
        </authorList>
    </citation>
    <scope>NUCLEOTIDE SEQUENCE [LARGE SCALE GENOMIC DNA]</scope>
    <source>
        <strain evidence="2 3">EV16P</strain>
    </source>
</reference>
<comment type="caution">
    <text evidence="2">The sequence shown here is derived from an EMBL/GenBank/DDBJ whole genome shotgun (WGS) entry which is preliminary data.</text>
</comment>
<evidence type="ECO:0000313" key="3">
    <source>
        <dbReference type="Proteomes" id="UP001312908"/>
    </source>
</evidence>
<feature type="region of interest" description="Disordered" evidence="1">
    <location>
        <begin position="9"/>
        <end position="30"/>
    </location>
</feature>
<accession>A0ABU7U1U1</accession>
<sequence length="167" mass="17723">MIGFGAHHFHDNGQGPVPSQNFIPDAQKRAAQSDHAVPTLPLSAIAERDVPAALTQISLSLSEKDRLRVALKRDDKRLVIMPLGILAGQPGAFLTISSAGFTQNILLGTAARQIILPIDRYGEVKISLLQDEGPTGLTLGVGTIYGVSPIAPLFTRGDTALLNVIVQ</sequence>
<keyword evidence="3" id="KW-1185">Reference proteome</keyword>
<gene>
    <name evidence="2" type="ORF">DOFOFD_05505</name>
</gene>
<name>A0ABU7U1U1_9PROT</name>
<protein>
    <submittedName>
        <fullName evidence="2">Uncharacterized protein</fullName>
    </submittedName>
</protein>